<reference evidence="14" key="1">
    <citation type="submission" date="2017-09" db="EMBL/GenBank/DDBJ databases">
        <title>Depth-based differentiation of microbial function through sediment-hosted aquifers and enrichment of novel symbionts in the deep terrestrial subsurface.</title>
        <authorList>
            <person name="Probst A.J."/>
            <person name="Ladd B."/>
            <person name="Jarett J.K."/>
            <person name="Geller-Mcgrath D.E."/>
            <person name="Sieber C.M.K."/>
            <person name="Emerson J.B."/>
            <person name="Anantharaman K."/>
            <person name="Thomas B.C."/>
            <person name="Malmstrom R."/>
            <person name="Stieglmeier M."/>
            <person name="Klingl A."/>
            <person name="Woyke T."/>
            <person name="Ryan C.M."/>
            <person name="Banfield J.F."/>
        </authorList>
    </citation>
    <scope>NUCLEOTIDE SEQUENCE [LARGE SCALE GENOMIC DNA]</scope>
</reference>
<dbReference type="GO" id="GO:0042777">
    <property type="term" value="P:proton motive force-driven plasma membrane ATP synthesis"/>
    <property type="evidence" value="ECO:0007669"/>
    <property type="project" value="TreeGrafter"/>
</dbReference>
<evidence type="ECO:0000256" key="5">
    <source>
        <dbReference type="ARBA" id="ARBA00022692"/>
    </source>
</evidence>
<dbReference type="InterPro" id="IPR000568">
    <property type="entry name" value="ATP_synth_F0_asu"/>
</dbReference>
<evidence type="ECO:0000313" key="14">
    <source>
        <dbReference type="Proteomes" id="UP000229385"/>
    </source>
</evidence>
<feature type="transmembrane region" description="Helical" evidence="11">
    <location>
        <begin position="20"/>
        <end position="42"/>
    </location>
</feature>
<keyword evidence="6 11" id="KW-0375">Hydrogen ion transport</keyword>
<dbReference type="PROSITE" id="PS00449">
    <property type="entry name" value="ATPASE_A"/>
    <property type="match status" value="1"/>
</dbReference>
<dbReference type="PANTHER" id="PTHR42823">
    <property type="entry name" value="ATP SYNTHASE SUBUNIT A, CHLOROPLASTIC"/>
    <property type="match status" value="1"/>
</dbReference>
<dbReference type="Gene3D" id="1.20.120.220">
    <property type="entry name" value="ATP synthase, F0 complex, subunit A"/>
    <property type="match status" value="1"/>
</dbReference>
<dbReference type="PANTHER" id="PTHR42823:SF3">
    <property type="entry name" value="ATP SYNTHASE SUBUNIT A, CHLOROPLASTIC"/>
    <property type="match status" value="1"/>
</dbReference>
<evidence type="ECO:0000256" key="8">
    <source>
        <dbReference type="ARBA" id="ARBA00023065"/>
    </source>
</evidence>
<keyword evidence="8 11" id="KW-0406">Ion transport</keyword>
<dbReference type="SUPFAM" id="SSF81336">
    <property type="entry name" value="F1F0 ATP synthase subunit A"/>
    <property type="match status" value="1"/>
</dbReference>
<organism evidence="13 14">
    <name type="scientific">Candidatus Uhrbacteria bacterium CG_4_9_14_3_um_filter_50_9</name>
    <dbReference type="NCBI Taxonomy" id="1975035"/>
    <lineage>
        <taxon>Bacteria</taxon>
        <taxon>Candidatus Uhriibacteriota</taxon>
    </lineage>
</organism>
<proteinExistence type="inferred from homology"/>
<dbReference type="GO" id="GO:0046933">
    <property type="term" value="F:proton-transporting ATP synthase activity, rotational mechanism"/>
    <property type="evidence" value="ECO:0007669"/>
    <property type="project" value="UniProtKB-UniRule"/>
</dbReference>
<evidence type="ECO:0000256" key="10">
    <source>
        <dbReference type="ARBA" id="ARBA00023310"/>
    </source>
</evidence>
<evidence type="ECO:0000256" key="2">
    <source>
        <dbReference type="ARBA" id="ARBA00006810"/>
    </source>
</evidence>
<accession>A0A2M7XDA4</accession>
<feature type="transmembrane region" description="Helical" evidence="11">
    <location>
        <begin position="206"/>
        <end position="228"/>
    </location>
</feature>
<dbReference type="PRINTS" id="PR00123">
    <property type="entry name" value="ATPASEA"/>
</dbReference>
<dbReference type="CDD" id="cd00310">
    <property type="entry name" value="ATP-synt_Fo_a_6"/>
    <property type="match status" value="1"/>
</dbReference>
<dbReference type="GO" id="GO:0045259">
    <property type="term" value="C:proton-transporting ATP synthase complex"/>
    <property type="evidence" value="ECO:0007669"/>
    <property type="project" value="UniProtKB-KW"/>
</dbReference>
<sequence>MELLIPPAAAEPLFHIGSFPITNAMVNGWIAVVFFVVLAFFIRRRSGLTPKGFHNVIESVVELMLNEIEKVTGDAKRARKFLPIVGTIFLFILFSNWLGLLPGTGSIGIWGIHNGHTALIPLLRPAASDLNLTLAIAMFAVLSSHFIGLKAIGFMNHFSKFVNIRGIFRSFTKGPVAIVVAIIEFGVGLIEIVSEVAKVVSLSLRLFGNIFAGEVLLTVMLGLMSYALPIPFMFLEILVGLIQATVFAMLTLAYLTIATEEHGHEEEHESQEAPAHA</sequence>
<evidence type="ECO:0000256" key="7">
    <source>
        <dbReference type="ARBA" id="ARBA00022989"/>
    </source>
</evidence>
<evidence type="ECO:0000256" key="9">
    <source>
        <dbReference type="ARBA" id="ARBA00023136"/>
    </source>
</evidence>
<dbReference type="EMBL" id="PFWU01000017">
    <property type="protein sequence ID" value="PJA45871.1"/>
    <property type="molecule type" value="Genomic_DNA"/>
</dbReference>
<evidence type="ECO:0000256" key="12">
    <source>
        <dbReference type="RuleBase" id="RU000483"/>
    </source>
</evidence>
<feature type="transmembrane region" description="Helical" evidence="11">
    <location>
        <begin position="132"/>
        <end position="153"/>
    </location>
</feature>
<comment type="function">
    <text evidence="11 12">Key component of the proton channel; it plays a direct role in the translocation of protons across the membrane.</text>
</comment>
<evidence type="ECO:0000256" key="1">
    <source>
        <dbReference type="ARBA" id="ARBA00004141"/>
    </source>
</evidence>
<evidence type="ECO:0000256" key="4">
    <source>
        <dbReference type="ARBA" id="ARBA00022547"/>
    </source>
</evidence>
<keyword evidence="5 11" id="KW-0812">Transmembrane</keyword>
<keyword evidence="11" id="KW-1003">Cell membrane</keyword>
<gene>
    <name evidence="11 13" type="primary">atpB</name>
    <name evidence="13" type="ORF">CO174_01390</name>
</gene>
<keyword evidence="3 11" id="KW-0813">Transport</keyword>
<comment type="caution">
    <text evidence="13">The sequence shown here is derived from an EMBL/GenBank/DDBJ whole genome shotgun (WGS) entry which is preliminary data.</text>
</comment>
<keyword evidence="10 11" id="KW-0066">ATP synthesis</keyword>
<dbReference type="HAMAP" id="MF_01393">
    <property type="entry name" value="ATP_synth_a_bact"/>
    <property type="match status" value="1"/>
</dbReference>
<name>A0A2M7XDA4_9BACT</name>
<feature type="transmembrane region" description="Helical" evidence="11">
    <location>
        <begin position="235"/>
        <end position="257"/>
    </location>
</feature>
<evidence type="ECO:0000256" key="6">
    <source>
        <dbReference type="ARBA" id="ARBA00022781"/>
    </source>
</evidence>
<evidence type="ECO:0000313" key="13">
    <source>
        <dbReference type="EMBL" id="PJA45871.1"/>
    </source>
</evidence>
<evidence type="ECO:0000256" key="3">
    <source>
        <dbReference type="ARBA" id="ARBA00022448"/>
    </source>
</evidence>
<protein>
    <recommendedName>
        <fullName evidence="11 12">ATP synthase subunit a</fullName>
    </recommendedName>
    <alternativeName>
        <fullName evidence="11">ATP synthase F0 sector subunit a</fullName>
    </alternativeName>
    <alternativeName>
        <fullName evidence="11">F-ATPase subunit 6</fullName>
    </alternativeName>
</protein>
<keyword evidence="7 11" id="KW-1133">Transmembrane helix</keyword>
<dbReference type="Proteomes" id="UP000229385">
    <property type="component" value="Unassembled WGS sequence"/>
</dbReference>
<dbReference type="AlphaFoldDB" id="A0A2M7XDA4"/>
<keyword evidence="4 11" id="KW-0138">CF(0)</keyword>
<dbReference type="GO" id="GO:0005886">
    <property type="term" value="C:plasma membrane"/>
    <property type="evidence" value="ECO:0007669"/>
    <property type="project" value="UniProtKB-SubCell"/>
</dbReference>
<comment type="similarity">
    <text evidence="2 11 12">Belongs to the ATPase A chain family.</text>
</comment>
<feature type="transmembrane region" description="Helical" evidence="11">
    <location>
        <begin position="174"/>
        <end position="194"/>
    </location>
</feature>
<dbReference type="NCBIfam" id="TIGR01131">
    <property type="entry name" value="ATP_synt_6_or_A"/>
    <property type="match status" value="1"/>
</dbReference>
<dbReference type="InterPro" id="IPR035908">
    <property type="entry name" value="F0_ATP_A_sf"/>
</dbReference>
<dbReference type="InterPro" id="IPR023011">
    <property type="entry name" value="ATP_synth_F0_asu_AS"/>
</dbReference>
<dbReference type="InterPro" id="IPR045082">
    <property type="entry name" value="ATP_syn_F0_a_bact/chloroplast"/>
</dbReference>
<feature type="transmembrane region" description="Helical" evidence="11">
    <location>
        <begin position="84"/>
        <end position="112"/>
    </location>
</feature>
<comment type="subcellular location">
    <subcellularLocation>
        <location evidence="11 12">Cell membrane</location>
        <topology evidence="11 12">Multi-pass membrane protein</topology>
    </subcellularLocation>
    <subcellularLocation>
        <location evidence="1">Membrane</location>
        <topology evidence="1">Multi-pass membrane protein</topology>
    </subcellularLocation>
</comment>
<dbReference type="Pfam" id="PF00119">
    <property type="entry name" value="ATP-synt_A"/>
    <property type="match status" value="1"/>
</dbReference>
<keyword evidence="9 11" id="KW-0472">Membrane</keyword>
<evidence type="ECO:0000256" key="11">
    <source>
        <dbReference type="HAMAP-Rule" id="MF_01393"/>
    </source>
</evidence>